<dbReference type="EMBL" id="JBANRG010000090">
    <property type="protein sequence ID" value="KAK7436908.1"/>
    <property type="molecule type" value="Genomic_DNA"/>
</dbReference>
<evidence type="ECO:0000313" key="2">
    <source>
        <dbReference type="EMBL" id="KAK7436908.1"/>
    </source>
</evidence>
<sequence>MSASEDNSPPYDDDLNNLEDFVQSSRGSVTESNSDLGPNVDDIRTEFHPHSNQPSVIEAFEDFGFKPIADIEAPSNLKPWEPFATRFDYEVSEFALKAGLNNNLTDELLQLLHTAFGGCGELTMQSYRDMQRCWDNASVKASKFEKATVSVDYHGSEKEFPVHFRPLWDWVVEIATDPKLGPELEWDARKYSKYDGGEWIQFIEEPWTADLWWRIQAELPHDAKPFFIILYADKNKLSSFGTQKGYPVIARCANLPSNIRNGTGLGGGRVVGWLPIVEEEASETGKTGFVNFKNAVWHSSFEKIIESIIPLSETGHHLICGDKKTRHIFPIPYILSADYEEQCIMALIRGIWGLYPCPKCLVKRDAQFDLSVKANLRTAEHTQQLLYQANNLPRGQGDQILQDHGLRPIQNVFFKLSHMDPYLACSFDELHFGSSGVWGAHFFEQFKAHLKDLPGRNAAVEVDAKFDGMPGWRGLNHFKSITTVSFNDGSKHRDISKIFLFAAHNVFSGDQAAFQLLRCLRAYHNMSMYGGLDVQTEDRLKAGRAAVVTFHNMMTTYKALTQDTELGEKSWNFPKMHYYTHLFDDIEQKGVQRVYGTKPNEKMHGPLRKIYHGRTNFKDVADQILRIEHQFLVATVIRTELDILDNYIRHIQEEQTETTDNYTDHFTLGSKLPPIAFQAIENAHASDTSFSRFRTKLAEYMTQFLLAYDIALPGNKAVKYNPNDVITPYQFLKVRYESMETWREAVDYLRCNPNFHHQSRFDFVLFQKAEDEFHFGQLLYLFTTAIKERQYAIALIQPYKVVPRGLRTPESVHDRKLGLIRLRKNGITEFIAVASIIRGILAPTVDNEDLLGDRYIFDLVDGDSFLRMKSMYPGYTDLV</sequence>
<reference evidence="3 4" key="1">
    <citation type="submission" date="2024-01" db="EMBL/GenBank/DDBJ databases">
        <title>A draft genome for the cacao thread blight pathogen Marasmiellus scandens.</title>
        <authorList>
            <person name="Baruah I.K."/>
            <person name="Leung J."/>
            <person name="Bukari Y."/>
            <person name="Amoako-Attah I."/>
            <person name="Meinhardt L.W."/>
            <person name="Bailey B.A."/>
            <person name="Cohen S.P."/>
        </authorList>
    </citation>
    <scope>NUCLEOTIDE SEQUENCE [LARGE SCALE GENOMIC DNA]</scope>
    <source>
        <strain evidence="3 4">GH-19</strain>
    </source>
</reference>
<protein>
    <submittedName>
        <fullName evidence="3">Uncharacterized protein</fullName>
    </submittedName>
</protein>
<dbReference type="EMBL" id="JBANRG010000078">
    <property type="protein sequence ID" value="KAK7438650.1"/>
    <property type="molecule type" value="Genomic_DNA"/>
</dbReference>
<proteinExistence type="predicted"/>
<evidence type="ECO:0000313" key="4">
    <source>
        <dbReference type="Proteomes" id="UP001498398"/>
    </source>
</evidence>
<feature type="compositionally biased region" description="Polar residues" evidence="1">
    <location>
        <begin position="22"/>
        <end position="36"/>
    </location>
</feature>
<evidence type="ECO:0000256" key="1">
    <source>
        <dbReference type="SAM" id="MobiDB-lite"/>
    </source>
</evidence>
<accession>A0ABR1IQN8</accession>
<comment type="caution">
    <text evidence="3">The sequence shown here is derived from an EMBL/GenBank/DDBJ whole genome shotgun (WGS) entry which is preliminary data.</text>
</comment>
<dbReference type="Pfam" id="PF18759">
    <property type="entry name" value="Plavaka"/>
    <property type="match status" value="1"/>
</dbReference>
<dbReference type="Proteomes" id="UP001498398">
    <property type="component" value="Unassembled WGS sequence"/>
</dbReference>
<evidence type="ECO:0000313" key="3">
    <source>
        <dbReference type="EMBL" id="KAK7438650.1"/>
    </source>
</evidence>
<feature type="region of interest" description="Disordered" evidence="1">
    <location>
        <begin position="1"/>
        <end position="39"/>
    </location>
</feature>
<dbReference type="InterPro" id="IPR041078">
    <property type="entry name" value="Plavaka"/>
</dbReference>
<gene>
    <name evidence="3" type="ORF">VKT23_017983</name>
    <name evidence="2" type="ORF">VKT23_018928</name>
</gene>
<name>A0ABR1IQN8_9AGAR</name>
<organism evidence="3 4">
    <name type="scientific">Marasmiellus scandens</name>
    <dbReference type="NCBI Taxonomy" id="2682957"/>
    <lineage>
        <taxon>Eukaryota</taxon>
        <taxon>Fungi</taxon>
        <taxon>Dikarya</taxon>
        <taxon>Basidiomycota</taxon>
        <taxon>Agaricomycotina</taxon>
        <taxon>Agaricomycetes</taxon>
        <taxon>Agaricomycetidae</taxon>
        <taxon>Agaricales</taxon>
        <taxon>Marasmiineae</taxon>
        <taxon>Omphalotaceae</taxon>
        <taxon>Marasmiellus</taxon>
    </lineage>
</organism>
<keyword evidence="4" id="KW-1185">Reference proteome</keyword>